<evidence type="ECO:0000259" key="10">
    <source>
        <dbReference type="Pfam" id="PF02852"/>
    </source>
</evidence>
<evidence type="ECO:0000256" key="2">
    <source>
        <dbReference type="ARBA" id="ARBA00022630"/>
    </source>
</evidence>
<evidence type="ECO:0000313" key="12">
    <source>
        <dbReference type="Ensembl" id="ENSNFUP00015009907.1"/>
    </source>
</evidence>
<dbReference type="GO" id="GO:0004148">
    <property type="term" value="F:dihydrolipoyl dehydrogenase (NADH) activity"/>
    <property type="evidence" value="ECO:0007669"/>
    <property type="project" value="UniProtKB-EC"/>
</dbReference>
<keyword evidence="7 9" id="KW-0676">Redox-active center</keyword>
<dbReference type="PRINTS" id="PR00368">
    <property type="entry name" value="FADPNR"/>
</dbReference>
<dbReference type="FunFam" id="3.50.50.60:FF:000025">
    <property type="entry name" value="Dihydrolipoyl dehydrogenase"/>
    <property type="match status" value="1"/>
</dbReference>
<comment type="catalytic activity">
    <reaction evidence="8 9">
        <text>N(6)-[(R)-dihydrolipoyl]-L-lysyl-[protein] + NAD(+) = N(6)-[(R)-lipoyl]-L-lysyl-[protein] + NADH + H(+)</text>
        <dbReference type="Rhea" id="RHEA:15045"/>
        <dbReference type="Rhea" id="RHEA-COMP:10474"/>
        <dbReference type="Rhea" id="RHEA-COMP:10475"/>
        <dbReference type="ChEBI" id="CHEBI:15378"/>
        <dbReference type="ChEBI" id="CHEBI:57540"/>
        <dbReference type="ChEBI" id="CHEBI:57945"/>
        <dbReference type="ChEBI" id="CHEBI:83099"/>
        <dbReference type="ChEBI" id="CHEBI:83100"/>
        <dbReference type="EC" id="1.8.1.4"/>
    </reaction>
</comment>
<dbReference type="PANTHER" id="PTHR22912:SF151">
    <property type="entry name" value="DIHYDROLIPOYL DEHYDROGENASE, MITOCHONDRIAL"/>
    <property type="match status" value="1"/>
</dbReference>
<dbReference type="PANTHER" id="PTHR22912">
    <property type="entry name" value="DISULFIDE OXIDOREDUCTASE"/>
    <property type="match status" value="1"/>
</dbReference>
<evidence type="ECO:0000256" key="3">
    <source>
        <dbReference type="ARBA" id="ARBA00022827"/>
    </source>
</evidence>
<comment type="similarity">
    <text evidence="1 9">Belongs to the class-I pyridine nucleotide-disulfide oxidoreductase family.</text>
</comment>
<comment type="cofactor">
    <cofactor evidence="9">
        <name>FAD</name>
        <dbReference type="ChEBI" id="CHEBI:57692"/>
    </cofactor>
    <text evidence="9">Binds 1 FAD per subunit.</text>
</comment>
<gene>
    <name evidence="12" type="primary">DLD</name>
    <name evidence="12" type="synonym">dldh</name>
</gene>
<organism evidence="12 13">
    <name type="scientific">Nothobranchius furzeri</name>
    <name type="common">Turquoise killifish</name>
    <dbReference type="NCBI Taxonomy" id="105023"/>
    <lineage>
        <taxon>Eukaryota</taxon>
        <taxon>Metazoa</taxon>
        <taxon>Chordata</taxon>
        <taxon>Craniata</taxon>
        <taxon>Vertebrata</taxon>
        <taxon>Euteleostomi</taxon>
        <taxon>Actinopterygii</taxon>
        <taxon>Neopterygii</taxon>
        <taxon>Teleostei</taxon>
        <taxon>Neoteleostei</taxon>
        <taxon>Acanthomorphata</taxon>
        <taxon>Ovalentaria</taxon>
        <taxon>Atherinomorphae</taxon>
        <taxon>Cyprinodontiformes</taxon>
        <taxon>Nothobranchiidae</taxon>
        <taxon>Nothobranchius</taxon>
    </lineage>
</organism>
<dbReference type="Ensembl" id="ENSNFUT00015010412.1">
    <property type="protein sequence ID" value="ENSNFUP00015009907.1"/>
    <property type="gene ID" value="ENSNFUG00015004817.1"/>
</dbReference>
<evidence type="ECO:0000256" key="8">
    <source>
        <dbReference type="ARBA" id="ARBA00049187"/>
    </source>
</evidence>
<dbReference type="GO" id="GO:0006103">
    <property type="term" value="P:2-oxoglutarate metabolic process"/>
    <property type="evidence" value="ECO:0007669"/>
    <property type="project" value="TreeGrafter"/>
</dbReference>
<dbReference type="GO" id="GO:0045333">
    <property type="term" value="P:cellular respiration"/>
    <property type="evidence" value="ECO:0007669"/>
    <property type="project" value="UniProtKB-ARBA"/>
</dbReference>
<dbReference type="AlphaFoldDB" id="A0A8C6KRC9"/>
<reference evidence="12" key="2">
    <citation type="submission" date="2025-08" db="UniProtKB">
        <authorList>
            <consortium name="Ensembl"/>
        </authorList>
    </citation>
    <scope>IDENTIFICATION</scope>
</reference>
<keyword evidence="13" id="KW-1185">Reference proteome</keyword>
<dbReference type="Gene3D" id="3.50.50.60">
    <property type="entry name" value="FAD/NAD(P)-binding domain"/>
    <property type="match status" value="2"/>
</dbReference>
<proteinExistence type="inferred from homology"/>
<reference evidence="12" key="3">
    <citation type="submission" date="2025-09" db="UniProtKB">
        <authorList>
            <consortium name="Ensembl"/>
        </authorList>
    </citation>
    <scope>IDENTIFICATION</scope>
</reference>
<keyword evidence="2 9" id="KW-0285">Flavoprotein</keyword>
<dbReference type="SUPFAM" id="SSF51905">
    <property type="entry name" value="FAD/NAD(P)-binding domain"/>
    <property type="match status" value="1"/>
</dbReference>
<dbReference type="GO" id="GO:0005739">
    <property type="term" value="C:mitochondrion"/>
    <property type="evidence" value="ECO:0007669"/>
    <property type="project" value="TreeGrafter"/>
</dbReference>
<dbReference type="InterPro" id="IPR036188">
    <property type="entry name" value="FAD/NAD-bd_sf"/>
</dbReference>
<dbReference type="GeneTree" id="ENSGT00550000074844"/>
<dbReference type="PROSITE" id="PS00076">
    <property type="entry name" value="PYRIDINE_REDOX_1"/>
    <property type="match status" value="1"/>
</dbReference>
<accession>A0A8C6KRC9</accession>
<dbReference type="FunFam" id="3.30.390.30:FF:000001">
    <property type="entry name" value="Dihydrolipoyl dehydrogenase"/>
    <property type="match status" value="1"/>
</dbReference>
<dbReference type="InterPro" id="IPR016156">
    <property type="entry name" value="FAD/NAD-linked_Rdtase_dimer_sf"/>
</dbReference>
<dbReference type="GO" id="GO:0050660">
    <property type="term" value="F:flavin adenine dinucleotide binding"/>
    <property type="evidence" value="ECO:0007669"/>
    <property type="project" value="InterPro"/>
</dbReference>
<dbReference type="InterPro" id="IPR006258">
    <property type="entry name" value="Lipoamide_DH"/>
</dbReference>
<reference evidence="12" key="1">
    <citation type="submission" date="2014-08" db="EMBL/GenBank/DDBJ databases">
        <authorList>
            <person name="Senf B."/>
            <person name="Petzold A."/>
            <person name="Downie B.R."/>
            <person name="Koch P."/>
            <person name="Platzer M."/>
        </authorList>
    </citation>
    <scope>NUCLEOTIDE SEQUENCE [LARGE SCALE GENOMIC DNA]</scope>
    <source>
        <strain evidence="12">GRZ</strain>
    </source>
</reference>
<comment type="miscellaneous">
    <text evidence="9">The active site is a redox-active disulfide bond.</text>
</comment>
<name>A0A8C6KRC9_NOTFU</name>
<keyword evidence="5 9" id="KW-0520">NAD</keyword>
<dbReference type="Gene3D" id="3.30.390.30">
    <property type="match status" value="1"/>
</dbReference>
<dbReference type="GO" id="GO:0045252">
    <property type="term" value="C:oxoglutarate dehydrogenase complex"/>
    <property type="evidence" value="ECO:0007669"/>
    <property type="project" value="TreeGrafter"/>
</dbReference>
<dbReference type="InterPro" id="IPR004099">
    <property type="entry name" value="Pyr_nucl-diS_OxRdtase_dimer"/>
</dbReference>
<keyword evidence="4 9" id="KW-0560">Oxidoreductase</keyword>
<dbReference type="InterPro" id="IPR012999">
    <property type="entry name" value="Pyr_OxRdtase_I_AS"/>
</dbReference>
<dbReference type="Proteomes" id="UP000694548">
    <property type="component" value="Chromosome sgr14"/>
</dbReference>
<evidence type="ECO:0000259" key="11">
    <source>
        <dbReference type="Pfam" id="PF07992"/>
    </source>
</evidence>
<evidence type="ECO:0000256" key="5">
    <source>
        <dbReference type="ARBA" id="ARBA00023027"/>
    </source>
</evidence>
<feature type="domain" description="Pyridine nucleotide-disulphide oxidoreductase dimerisation" evidence="10">
    <location>
        <begin position="473"/>
        <end position="581"/>
    </location>
</feature>
<keyword evidence="3 9" id="KW-0274">FAD</keyword>
<dbReference type="PRINTS" id="PR00411">
    <property type="entry name" value="PNDRDTASEI"/>
</dbReference>
<keyword evidence="6" id="KW-1015">Disulfide bond</keyword>
<evidence type="ECO:0000256" key="4">
    <source>
        <dbReference type="ARBA" id="ARBA00023002"/>
    </source>
</evidence>
<evidence type="ECO:0000313" key="13">
    <source>
        <dbReference type="Proteomes" id="UP000694548"/>
    </source>
</evidence>
<dbReference type="EC" id="1.8.1.4" evidence="9"/>
<dbReference type="Pfam" id="PF07992">
    <property type="entry name" value="Pyr_redox_2"/>
    <property type="match status" value="1"/>
</dbReference>
<dbReference type="GO" id="GO:0045254">
    <property type="term" value="C:pyruvate dehydrogenase complex"/>
    <property type="evidence" value="ECO:0007669"/>
    <property type="project" value="UniProtKB-ARBA"/>
</dbReference>
<dbReference type="NCBIfam" id="TIGR01350">
    <property type="entry name" value="lipoamide_DH"/>
    <property type="match status" value="1"/>
</dbReference>
<sequence length="593" mass="63807">MLHLFLFSLLFFRKRRDGLLYWVTMSHRHGTQTQELRLPVVKWKLVLRPFSVLTLLMSTWGKRGKFVFAYEKALDGGHESRLFTSDTIDSESRRFSRALNHQLPYKLHGAATVSVRTFADKAAIDADVTVVGSGPGGYVAAIKAAQLGFKTVCVEKNATLGGTCLNVGCIPSKALLNNSYLYHMAHGKDFESRGIEISGISLNLEKMMAQKSGAVKALTGGIAHLFKQNKVTHVNGFGRLTGKNQVTATAADGSEQVINTKNILLATGSEVTPFPGIQIDEDTVVSSTGALSLKRVPEEMIVIGAGVIGVELGSVWQRLGSKVTAVEFLGHVGGVGIDMEISKNFQRILQKQGLKFKLGTKVLGATKRPDGKIDVAMEAAAGGKNETLTCDVLLVCIGRRPFTQNLGLETIGIELDNRGRIPVNGRFQTKVPSVYAIGDVIAGPMLAHKAEDEGIICVEGMAGGAVHIDYNCVPSVIYTHPEVAWVGKSEEQLKDEGVPYKVGKFPFAANSRAKTNADTDGLVKILSHKETDRMLGAHILGSGAGEMINEAALAMEYGASCEDVARVCHAHPTVSEAFREANLAASFGKAINF</sequence>
<dbReference type="InterPro" id="IPR050151">
    <property type="entry name" value="Class-I_Pyr_Nuc-Dis_Oxidored"/>
</dbReference>
<protein>
    <recommendedName>
        <fullName evidence="9">Dihydrolipoyl dehydrogenase</fullName>
        <ecNumber evidence="9">1.8.1.4</ecNumber>
    </recommendedName>
</protein>
<feature type="domain" description="FAD/NAD(P)-binding" evidence="11">
    <location>
        <begin position="127"/>
        <end position="454"/>
    </location>
</feature>
<evidence type="ECO:0000256" key="9">
    <source>
        <dbReference type="RuleBase" id="RU003692"/>
    </source>
</evidence>
<evidence type="ECO:0000256" key="1">
    <source>
        <dbReference type="ARBA" id="ARBA00007532"/>
    </source>
</evidence>
<evidence type="ECO:0000256" key="7">
    <source>
        <dbReference type="ARBA" id="ARBA00023284"/>
    </source>
</evidence>
<dbReference type="SUPFAM" id="SSF55424">
    <property type="entry name" value="FAD/NAD-linked reductases, dimerisation (C-terminal) domain"/>
    <property type="match status" value="1"/>
</dbReference>
<dbReference type="Pfam" id="PF02852">
    <property type="entry name" value="Pyr_redox_dim"/>
    <property type="match status" value="1"/>
</dbReference>
<evidence type="ECO:0000256" key="6">
    <source>
        <dbReference type="ARBA" id="ARBA00023157"/>
    </source>
</evidence>
<dbReference type="InterPro" id="IPR023753">
    <property type="entry name" value="FAD/NAD-binding_dom"/>
</dbReference>